<accession>A0A833PBE2</accession>
<reference evidence="2" key="1">
    <citation type="journal article" date="2020" name="MBio">
        <title>Horizontal gene transfer to a defensive symbiont with a reduced genome amongst a multipartite beetle microbiome.</title>
        <authorList>
            <person name="Waterworth S.C."/>
            <person name="Florez L.V."/>
            <person name="Rees E.R."/>
            <person name="Hertweck C."/>
            <person name="Kaltenpoth M."/>
            <person name="Kwan J.C."/>
        </authorList>
    </citation>
    <scope>NUCLEOTIDE SEQUENCE [LARGE SCALE GENOMIC DNA]</scope>
</reference>
<comment type="caution">
    <text evidence="1">The sequence shown here is derived from an EMBL/GenBank/DDBJ whole genome shotgun (WGS) entry which is preliminary data.</text>
</comment>
<evidence type="ECO:0000313" key="2">
    <source>
        <dbReference type="Proteomes" id="UP000490535"/>
    </source>
</evidence>
<dbReference type="AlphaFoldDB" id="A0A833PBE2"/>
<gene>
    <name evidence="1" type="ORF">GAK29_03626</name>
</gene>
<proteinExistence type="predicted"/>
<protein>
    <submittedName>
        <fullName evidence="1">Uncharacterized protein</fullName>
    </submittedName>
</protein>
<organism evidence="1 2">
    <name type="scientific">Acinetobacter bereziniae</name>
    <name type="common">Acinetobacter genomosp. 10</name>
    <dbReference type="NCBI Taxonomy" id="106648"/>
    <lineage>
        <taxon>Bacteria</taxon>
        <taxon>Pseudomonadati</taxon>
        <taxon>Pseudomonadota</taxon>
        <taxon>Gammaproteobacteria</taxon>
        <taxon>Moraxellales</taxon>
        <taxon>Moraxellaceae</taxon>
        <taxon>Acinetobacter</taxon>
    </lineage>
</organism>
<evidence type="ECO:0000313" key="1">
    <source>
        <dbReference type="EMBL" id="KAF1020488.1"/>
    </source>
</evidence>
<sequence length="72" mass="8200">MNNHLYKIGQKVRHNLSGREFYIIGIKTSSYLMTGLSEARLIVHKNKDTPSRKGLVMWPCHCKVIEGNNANS</sequence>
<dbReference type="EMBL" id="WNDP01000121">
    <property type="protein sequence ID" value="KAF1020488.1"/>
    <property type="molecule type" value="Genomic_DNA"/>
</dbReference>
<name>A0A833PBE2_ACIBZ</name>
<dbReference type="Proteomes" id="UP000490535">
    <property type="component" value="Unassembled WGS sequence"/>
</dbReference>